<name>A0ABR2G054_9ROSI</name>
<accession>A0ABR2G054</accession>
<comment type="caution">
    <text evidence="2">The sequence shown here is derived from an EMBL/GenBank/DDBJ whole genome shotgun (WGS) entry which is preliminary data.</text>
</comment>
<evidence type="ECO:0000313" key="3">
    <source>
        <dbReference type="Proteomes" id="UP001472677"/>
    </source>
</evidence>
<reference evidence="2 3" key="1">
    <citation type="journal article" date="2024" name="G3 (Bethesda)">
        <title>Genome assembly of Hibiscus sabdariffa L. provides insights into metabolisms of medicinal natural products.</title>
        <authorList>
            <person name="Kim T."/>
        </authorList>
    </citation>
    <scope>NUCLEOTIDE SEQUENCE [LARGE SCALE GENOMIC DNA]</scope>
    <source>
        <strain evidence="2">TK-2024</strain>
        <tissue evidence="2">Old leaves</tissue>
    </source>
</reference>
<evidence type="ECO:0000313" key="2">
    <source>
        <dbReference type="EMBL" id="KAK8589664.1"/>
    </source>
</evidence>
<gene>
    <name evidence="2" type="ORF">V6N12_024057</name>
</gene>
<proteinExistence type="predicted"/>
<sequence>MSSQKPQSGNIPSSFDKNEGSNSAFVELTMEEPKDDLDNEEESQAPKKRKKRRKFQMLLLKERGRESPSSGFIIQIPRISLLLPVSIAKNLLVVKLRMAPLP</sequence>
<dbReference type="Proteomes" id="UP001472677">
    <property type="component" value="Unassembled WGS sequence"/>
</dbReference>
<keyword evidence="3" id="KW-1185">Reference proteome</keyword>
<organism evidence="2 3">
    <name type="scientific">Hibiscus sabdariffa</name>
    <name type="common">roselle</name>
    <dbReference type="NCBI Taxonomy" id="183260"/>
    <lineage>
        <taxon>Eukaryota</taxon>
        <taxon>Viridiplantae</taxon>
        <taxon>Streptophyta</taxon>
        <taxon>Embryophyta</taxon>
        <taxon>Tracheophyta</taxon>
        <taxon>Spermatophyta</taxon>
        <taxon>Magnoliopsida</taxon>
        <taxon>eudicotyledons</taxon>
        <taxon>Gunneridae</taxon>
        <taxon>Pentapetalae</taxon>
        <taxon>rosids</taxon>
        <taxon>malvids</taxon>
        <taxon>Malvales</taxon>
        <taxon>Malvaceae</taxon>
        <taxon>Malvoideae</taxon>
        <taxon>Hibiscus</taxon>
    </lineage>
</organism>
<feature type="region of interest" description="Disordered" evidence="1">
    <location>
        <begin position="1"/>
        <end position="52"/>
    </location>
</feature>
<evidence type="ECO:0000256" key="1">
    <source>
        <dbReference type="SAM" id="MobiDB-lite"/>
    </source>
</evidence>
<dbReference type="EMBL" id="JBBPBM010000004">
    <property type="protein sequence ID" value="KAK8589664.1"/>
    <property type="molecule type" value="Genomic_DNA"/>
</dbReference>
<feature type="compositionally biased region" description="Polar residues" evidence="1">
    <location>
        <begin position="1"/>
        <end position="24"/>
    </location>
</feature>
<feature type="compositionally biased region" description="Acidic residues" evidence="1">
    <location>
        <begin position="29"/>
        <end position="43"/>
    </location>
</feature>
<protein>
    <submittedName>
        <fullName evidence="2">Uncharacterized protein</fullName>
    </submittedName>
</protein>